<evidence type="ECO:0000313" key="3">
    <source>
        <dbReference type="Proteomes" id="UP000177418"/>
    </source>
</evidence>
<reference evidence="2 3" key="1">
    <citation type="journal article" date="2016" name="Nat. Commun.">
        <title>Thousands of microbial genomes shed light on interconnected biogeochemical processes in an aquifer system.</title>
        <authorList>
            <person name="Anantharaman K."/>
            <person name="Brown C.T."/>
            <person name="Hug L.A."/>
            <person name="Sharon I."/>
            <person name="Castelle C.J."/>
            <person name="Probst A.J."/>
            <person name="Thomas B.C."/>
            <person name="Singh A."/>
            <person name="Wilkins M.J."/>
            <person name="Karaoz U."/>
            <person name="Brodie E.L."/>
            <person name="Williams K.H."/>
            <person name="Hubbard S.S."/>
            <person name="Banfield J.F."/>
        </authorList>
    </citation>
    <scope>NUCLEOTIDE SEQUENCE [LARGE SCALE GENOMIC DNA]</scope>
</reference>
<evidence type="ECO:0000313" key="2">
    <source>
        <dbReference type="EMBL" id="OGK54992.1"/>
    </source>
</evidence>
<feature type="region of interest" description="Disordered" evidence="1">
    <location>
        <begin position="1"/>
        <end position="27"/>
    </location>
</feature>
<gene>
    <name evidence="2" type="ORF">A3H78_00765</name>
</gene>
<comment type="caution">
    <text evidence="2">The sequence shown here is derived from an EMBL/GenBank/DDBJ whole genome shotgun (WGS) entry which is preliminary data.</text>
</comment>
<organism evidence="2 3">
    <name type="scientific">Candidatus Roizmanbacteria bacterium RIFCSPLOWO2_02_FULL_36_11</name>
    <dbReference type="NCBI Taxonomy" id="1802071"/>
    <lineage>
        <taxon>Bacteria</taxon>
        <taxon>Candidatus Roizmaniibacteriota</taxon>
    </lineage>
</organism>
<sequence length="242" mass="28374">MKDKVSPKKLTIGEFQERARKNPNDPEVQKFSKDLLDIYRRFIPSQNELHQIQEGFKSLQQSAVQFKNLIPEIKENSRKIINLINSHGVPASISKIHENQFWQVQLPSISYVPVQGNNIEELIAIRRNQERIIELFESNSSKNGFNITAEQLLAEVPLTKRYKNVLDIGKRIIHDKSVKNYALVRIIYPNIKNLKDYEKRKKQYLKALGNCIRTLRKFLVRNNFTIKMRAKKGDFCELIKLK</sequence>
<name>A0A1F7JHB8_9BACT</name>
<proteinExistence type="predicted"/>
<accession>A0A1F7JHB8</accession>
<dbReference type="EMBL" id="MGAV01000012">
    <property type="protein sequence ID" value="OGK54992.1"/>
    <property type="molecule type" value="Genomic_DNA"/>
</dbReference>
<feature type="compositionally biased region" description="Basic and acidic residues" evidence="1">
    <location>
        <begin position="15"/>
        <end position="27"/>
    </location>
</feature>
<dbReference type="Proteomes" id="UP000177418">
    <property type="component" value="Unassembled WGS sequence"/>
</dbReference>
<evidence type="ECO:0000256" key="1">
    <source>
        <dbReference type="SAM" id="MobiDB-lite"/>
    </source>
</evidence>
<dbReference type="AlphaFoldDB" id="A0A1F7JHB8"/>
<protein>
    <submittedName>
        <fullName evidence="2">Uncharacterized protein</fullName>
    </submittedName>
</protein>